<comment type="caution">
    <text evidence="3">The sequence shown here is derived from an EMBL/GenBank/DDBJ whole genome shotgun (WGS) entry which is preliminary data.</text>
</comment>
<evidence type="ECO:0000313" key="4">
    <source>
        <dbReference type="Proteomes" id="UP001211907"/>
    </source>
</evidence>
<feature type="domain" description="Protein kinase" evidence="2">
    <location>
        <begin position="1"/>
        <end position="199"/>
    </location>
</feature>
<dbReference type="InterPro" id="IPR050235">
    <property type="entry name" value="CK1_Ser-Thr_kinase"/>
</dbReference>
<sequence length="244" mass="28138">MERLGKSLKDLERESPTRKIPIRTIVRLVPQFLRRLQTLHEIGIVFRDVKPDQFCIGRYGQDIFDRPTVFLIDFGLATAYRDNAGKHMKNSKPLKNAPKTGTARYASLNVHKGKTHSRRDDLESFGYMLVEAVKGPLPWTGIKAVTSSDGWRRIGICKDDTPIVELCAGIPQEFARVLEHARELRFSDDPDYDMIHSAFVDLMVRMDQEEQKQRQQQRLEQQQDHSSTLLEWSVPNERDGDGYV</sequence>
<organism evidence="3 4">
    <name type="scientific">Physocladia obscura</name>
    <dbReference type="NCBI Taxonomy" id="109957"/>
    <lineage>
        <taxon>Eukaryota</taxon>
        <taxon>Fungi</taxon>
        <taxon>Fungi incertae sedis</taxon>
        <taxon>Chytridiomycota</taxon>
        <taxon>Chytridiomycota incertae sedis</taxon>
        <taxon>Chytridiomycetes</taxon>
        <taxon>Chytridiales</taxon>
        <taxon>Chytriomycetaceae</taxon>
        <taxon>Physocladia</taxon>
    </lineage>
</organism>
<dbReference type="PANTHER" id="PTHR11909">
    <property type="entry name" value="CASEIN KINASE-RELATED"/>
    <property type="match status" value="1"/>
</dbReference>
<dbReference type="AlphaFoldDB" id="A0AAD5XCI6"/>
<dbReference type="SUPFAM" id="SSF56112">
    <property type="entry name" value="Protein kinase-like (PK-like)"/>
    <property type="match status" value="1"/>
</dbReference>
<gene>
    <name evidence="3" type="primary">YCK1_5</name>
    <name evidence="3" type="ORF">HK100_005127</name>
</gene>
<dbReference type="EMBL" id="JADGJH010002430">
    <property type="protein sequence ID" value="KAJ3098326.1"/>
    <property type="molecule type" value="Genomic_DNA"/>
</dbReference>
<dbReference type="InterPro" id="IPR011009">
    <property type="entry name" value="Kinase-like_dom_sf"/>
</dbReference>
<proteinExistence type="predicted"/>
<dbReference type="Proteomes" id="UP001211907">
    <property type="component" value="Unassembled WGS sequence"/>
</dbReference>
<dbReference type="Pfam" id="PF00069">
    <property type="entry name" value="Pkinase"/>
    <property type="match status" value="1"/>
</dbReference>
<evidence type="ECO:0000259" key="2">
    <source>
        <dbReference type="PROSITE" id="PS50011"/>
    </source>
</evidence>
<dbReference type="GO" id="GO:0005524">
    <property type="term" value="F:ATP binding"/>
    <property type="evidence" value="ECO:0007669"/>
    <property type="project" value="InterPro"/>
</dbReference>
<evidence type="ECO:0000313" key="3">
    <source>
        <dbReference type="EMBL" id="KAJ3098326.1"/>
    </source>
</evidence>
<protein>
    <submittedName>
        <fullName evidence="3">Casein kinase I</fullName>
    </submittedName>
</protein>
<accession>A0AAD5XCI6</accession>
<dbReference type="GO" id="GO:0004672">
    <property type="term" value="F:protein kinase activity"/>
    <property type="evidence" value="ECO:0007669"/>
    <property type="project" value="InterPro"/>
</dbReference>
<dbReference type="Gene3D" id="1.10.510.10">
    <property type="entry name" value="Transferase(Phosphotransferase) domain 1"/>
    <property type="match status" value="1"/>
</dbReference>
<reference evidence="3" key="1">
    <citation type="submission" date="2020-05" db="EMBL/GenBank/DDBJ databases">
        <title>Phylogenomic resolution of chytrid fungi.</title>
        <authorList>
            <person name="Stajich J.E."/>
            <person name="Amses K."/>
            <person name="Simmons R."/>
            <person name="Seto K."/>
            <person name="Myers J."/>
            <person name="Bonds A."/>
            <person name="Quandt C.A."/>
            <person name="Barry K."/>
            <person name="Liu P."/>
            <person name="Grigoriev I."/>
            <person name="Longcore J.E."/>
            <person name="James T.Y."/>
        </authorList>
    </citation>
    <scope>NUCLEOTIDE SEQUENCE</scope>
    <source>
        <strain evidence="3">JEL0513</strain>
    </source>
</reference>
<dbReference type="PROSITE" id="PS50011">
    <property type="entry name" value="PROTEIN_KINASE_DOM"/>
    <property type="match status" value="1"/>
</dbReference>
<name>A0AAD5XCI6_9FUNG</name>
<keyword evidence="3" id="KW-0808">Transferase</keyword>
<keyword evidence="3" id="KW-0418">Kinase</keyword>
<keyword evidence="4" id="KW-1185">Reference proteome</keyword>
<feature type="region of interest" description="Disordered" evidence="1">
    <location>
        <begin position="210"/>
        <end position="244"/>
    </location>
</feature>
<evidence type="ECO:0000256" key="1">
    <source>
        <dbReference type="SAM" id="MobiDB-lite"/>
    </source>
</evidence>
<dbReference type="InterPro" id="IPR000719">
    <property type="entry name" value="Prot_kinase_dom"/>
</dbReference>